<dbReference type="Proteomes" id="UP001221142">
    <property type="component" value="Unassembled WGS sequence"/>
</dbReference>
<dbReference type="EMBL" id="JARKIF010000021">
    <property type="protein sequence ID" value="KAJ7617383.1"/>
    <property type="molecule type" value="Genomic_DNA"/>
</dbReference>
<protein>
    <submittedName>
        <fullName evidence="2">Uncharacterized protein</fullName>
    </submittedName>
</protein>
<comment type="caution">
    <text evidence="2">The sequence shown here is derived from an EMBL/GenBank/DDBJ whole genome shotgun (WGS) entry which is preliminary data.</text>
</comment>
<feature type="compositionally biased region" description="Basic and acidic residues" evidence="1">
    <location>
        <begin position="342"/>
        <end position="370"/>
    </location>
</feature>
<evidence type="ECO:0000313" key="3">
    <source>
        <dbReference type="Proteomes" id="UP001221142"/>
    </source>
</evidence>
<name>A0AAD7FGM5_9AGAR</name>
<keyword evidence="3" id="KW-1185">Reference proteome</keyword>
<proteinExistence type="predicted"/>
<evidence type="ECO:0000313" key="2">
    <source>
        <dbReference type="EMBL" id="KAJ7617383.1"/>
    </source>
</evidence>
<sequence>MFSHYLRGASNVGMLMLSIHLVCWAFHKLESLLSMLGMPMSANAPLLIHPTCFHAPVSVQRNGTMTWTLYIDKKHANPFNFTWIWLEDHARSMARCFGEKPRARSNAITRPKRPFGLSNQFYSVSRVGSAVGRGRRAIIGNQSLTYAAIPAVHTGVEQLHIGHRNGQRRQVRSEHETGRAAMSMVHAKLKAIPTTAHLTHVPATLRAPRIQQRQYRWTSSSAHSQMSMTKDGACRAAKVMWIDGAVYAEVWKGKCWGRRDADGEGKSDLDGKNKKDNEGRTRLNAQTVPGVPPPSSREHPSNAERNPPNIGTGQTLSRHDRIRGWNAEDQDRMEIDGEAEDESKSRDLITGRALERESPNAARHDVRNPE</sequence>
<dbReference type="AlphaFoldDB" id="A0AAD7FGM5"/>
<gene>
    <name evidence="2" type="ORF">FB45DRAFT_872822</name>
</gene>
<reference evidence="2" key="1">
    <citation type="submission" date="2023-03" db="EMBL/GenBank/DDBJ databases">
        <title>Massive genome expansion in bonnet fungi (Mycena s.s.) driven by repeated elements and novel gene families across ecological guilds.</title>
        <authorList>
            <consortium name="Lawrence Berkeley National Laboratory"/>
            <person name="Harder C.B."/>
            <person name="Miyauchi S."/>
            <person name="Viragh M."/>
            <person name="Kuo A."/>
            <person name="Thoen E."/>
            <person name="Andreopoulos B."/>
            <person name="Lu D."/>
            <person name="Skrede I."/>
            <person name="Drula E."/>
            <person name="Henrissat B."/>
            <person name="Morin E."/>
            <person name="Kohler A."/>
            <person name="Barry K."/>
            <person name="LaButti K."/>
            <person name="Morin E."/>
            <person name="Salamov A."/>
            <person name="Lipzen A."/>
            <person name="Mereny Z."/>
            <person name="Hegedus B."/>
            <person name="Baldrian P."/>
            <person name="Stursova M."/>
            <person name="Weitz H."/>
            <person name="Taylor A."/>
            <person name="Grigoriev I.V."/>
            <person name="Nagy L.G."/>
            <person name="Martin F."/>
            <person name="Kauserud H."/>
        </authorList>
    </citation>
    <scope>NUCLEOTIDE SEQUENCE</scope>
    <source>
        <strain evidence="2">9284</strain>
    </source>
</reference>
<feature type="region of interest" description="Disordered" evidence="1">
    <location>
        <begin position="257"/>
        <end position="370"/>
    </location>
</feature>
<feature type="compositionally biased region" description="Basic and acidic residues" evidence="1">
    <location>
        <begin position="257"/>
        <end position="281"/>
    </location>
</feature>
<evidence type="ECO:0000256" key="1">
    <source>
        <dbReference type="SAM" id="MobiDB-lite"/>
    </source>
</evidence>
<organism evidence="2 3">
    <name type="scientific">Roridomyces roridus</name>
    <dbReference type="NCBI Taxonomy" id="1738132"/>
    <lineage>
        <taxon>Eukaryota</taxon>
        <taxon>Fungi</taxon>
        <taxon>Dikarya</taxon>
        <taxon>Basidiomycota</taxon>
        <taxon>Agaricomycotina</taxon>
        <taxon>Agaricomycetes</taxon>
        <taxon>Agaricomycetidae</taxon>
        <taxon>Agaricales</taxon>
        <taxon>Marasmiineae</taxon>
        <taxon>Mycenaceae</taxon>
        <taxon>Roridomyces</taxon>
    </lineage>
</organism>
<accession>A0AAD7FGM5</accession>